<name>A0AAN6PVU2_9PEZI</name>
<sequence>MRTLQTITKTLSNSRGTALRTITTRTGGTAHIDTPRACQNASSHGTYQPATSANTPLDLFSNQGMYCTNWSSRFDSPPANGPYAQGLTRSVYSTQIYHGQACPPTRRGLHMEHVTNPGLGPATGLGTGVNISAQMFGFEIRPNATESEAYVVADRSEVDPLPPELHHTIRLGAGEAAPRPTESEEDVLADRGSWEDPLMAKRVC</sequence>
<dbReference type="EMBL" id="MU863689">
    <property type="protein sequence ID" value="KAK4096995.1"/>
    <property type="molecule type" value="Genomic_DNA"/>
</dbReference>
<dbReference type="Proteomes" id="UP001305647">
    <property type="component" value="Unassembled WGS sequence"/>
</dbReference>
<gene>
    <name evidence="2" type="ORF">N658DRAFT_527388</name>
</gene>
<comment type="caution">
    <text evidence="2">The sequence shown here is derived from an EMBL/GenBank/DDBJ whole genome shotgun (WGS) entry which is preliminary data.</text>
</comment>
<evidence type="ECO:0000313" key="2">
    <source>
        <dbReference type="EMBL" id="KAK4096995.1"/>
    </source>
</evidence>
<organism evidence="2 3">
    <name type="scientific">Parathielavia hyrcaniae</name>
    <dbReference type="NCBI Taxonomy" id="113614"/>
    <lineage>
        <taxon>Eukaryota</taxon>
        <taxon>Fungi</taxon>
        <taxon>Dikarya</taxon>
        <taxon>Ascomycota</taxon>
        <taxon>Pezizomycotina</taxon>
        <taxon>Sordariomycetes</taxon>
        <taxon>Sordariomycetidae</taxon>
        <taxon>Sordariales</taxon>
        <taxon>Chaetomiaceae</taxon>
        <taxon>Parathielavia</taxon>
    </lineage>
</organism>
<reference evidence="2" key="1">
    <citation type="journal article" date="2023" name="Mol. Phylogenet. Evol.">
        <title>Genome-scale phylogeny and comparative genomics of the fungal order Sordariales.</title>
        <authorList>
            <person name="Hensen N."/>
            <person name="Bonometti L."/>
            <person name="Westerberg I."/>
            <person name="Brannstrom I.O."/>
            <person name="Guillou S."/>
            <person name="Cros-Aarteil S."/>
            <person name="Calhoun S."/>
            <person name="Haridas S."/>
            <person name="Kuo A."/>
            <person name="Mondo S."/>
            <person name="Pangilinan J."/>
            <person name="Riley R."/>
            <person name="LaButti K."/>
            <person name="Andreopoulos B."/>
            <person name="Lipzen A."/>
            <person name="Chen C."/>
            <person name="Yan M."/>
            <person name="Daum C."/>
            <person name="Ng V."/>
            <person name="Clum A."/>
            <person name="Steindorff A."/>
            <person name="Ohm R.A."/>
            <person name="Martin F."/>
            <person name="Silar P."/>
            <person name="Natvig D.O."/>
            <person name="Lalanne C."/>
            <person name="Gautier V."/>
            <person name="Ament-Velasquez S.L."/>
            <person name="Kruys A."/>
            <person name="Hutchinson M.I."/>
            <person name="Powell A.J."/>
            <person name="Barry K."/>
            <person name="Miller A.N."/>
            <person name="Grigoriev I.V."/>
            <person name="Debuchy R."/>
            <person name="Gladieux P."/>
            <person name="Hiltunen Thoren M."/>
            <person name="Johannesson H."/>
        </authorList>
    </citation>
    <scope>NUCLEOTIDE SEQUENCE</scope>
    <source>
        <strain evidence="2">CBS 757.83</strain>
    </source>
</reference>
<accession>A0AAN6PVU2</accession>
<feature type="region of interest" description="Disordered" evidence="1">
    <location>
        <begin position="171"/>
        <end position="204"/>
    </location>
</feature>
<keyword evidence="3" id="KW-1185">Reference proteome</keyword>
<evidence type="ECO:0000256" key="1">
    <source>
        <dbReference type="SAM" id="MobiDB-lite"/>
    </source>
</evidence>
<dbReference type="AlphaFoldDB" id="A0AAN6PVU2"/>
<reference evidence="2" key="2">
    <citation type="submission" date="2023-05" db="EMBL/GenBank/DDBJ databases">
        <authorList>
            <consortium name="Lawrence Berkeley National Laboratory"/>
            <person name="Steindorff A."/>
            <person name="Hensen N."/>
            <person name="Bonometti L."/>
            <person name="Westerberg I."/>
            <person name="Brannstrom I.O."/>
            <person name="Guillou S."/>
            <person name="Cros-Aarteil S."/>
            <person name="Calhoun S."/>
            <person name="Haridas S."/>
            <person name="Kuo A."/>
            <person name="Mondo S."/>
            <person name="Pangilinan J."/>
            <person name="Riley R."/>
            <person name="Labutti K."/>
            <person name="Andreopoulos B."/>
            <person name="Lipzen A."/>
            <person name="Chen C."/>
            <person name="Yanf M."/>
            <person name="Daum C."/>
            <person name="Ng V."/>
            <person name="Clum A."/>
            <person name="Ohm R."/>
            <person name="Martin F."/>
            <person name="Silar P."/>
            <person name="Natvig D."/>
            <person name="Lalanne C."/>
            <person name="Gautier V."/>
            <person name="Ament-Velasquez S.L."/>
            <person name="Kruys A."/>
            <person name="Hutchinson M.I."/>
            <person name="Powell A.J."/>
            <person name="Barry K."/>
            <person name="Miller A.N."/>
            <person name="Grigoriev I.V."/>
            <person name="Debuchy R."/>
            <person name="Gladieux P."/>
            <person name="Thoren M.H."/>
            <person name="Johannesson H."/>
        </authorList>
    </citation>
    <scope>NUCLEOTIDE SEQUENCE</scope>
    <source>
        <strain evidence="2">CBS 757.83</strain>
    </source>
</reference>
<evidence type="ECO:0000313" key="3">
    <source>
        <dbReference type="Proteomes" id="UP001305647"/>
    </source>
</evidence>
<proteinExistence type="predicted"/>
<protein>
    <submittedName>
        <fullName evidence="2">Uncharacterized protein</fullName>
    </submittedName>
</protein>